<sequence>MPIIASGEVLRQFSIVGRKLPTERDSNPKLYKMVIFASNKVVAKSRFWYFTSMLRRIKKTHGEILACDEIHQKNTGSVKNFGVWLRYRSRTGQHNMYREYRDVSVAGAVTQAYRDMGARHRAQADRIQIIKAVEVAASECRRPGVKQFHDSKIKFPLAHRVTKRQHRTPFTTSRPKTHFA</sequence>
<dbReference type="Proteomes" id="UP000887578">
    <property type="component" value="Unplaced"/>
</dbReference>
<dbReference type="GO" id="GO:0005840">
    <property type="term" value="C:ribosome"/>
    <property type="evidence" value="ECO:0007669"/>
    <property type="project" value="UniProtKB-KW"/>
</dbReference>
<evidence type="ECO:0000259" key="5">
    <source>
        <dbReference type="Pfam" id="PF01775"/>
    </source>
</evidence>
<comment type="similarity">
    <text evidence="1 4">Belongs to the eukaryotic ribosomal protein eL20 family.</text>
</comment>
<keyword evidence="6" id="KW-1185">Reference proteome</keyword>
<dbReference type="HAMAP" id="MF_00273">
    <property type="entry name" value="Ribosomal_eL20"/>
    <property type="match status" value="1"/>
</dbReference>
<dbReference type="AlphaFoldDB" id="A0A914PAP6"/>
<dbReference type="SUPFAM" id="SSF160374">
    <property type="entry name" value="RplX-like"/>
    <property type="match status" value="1"/>
</dbReference>
<name>A0A914PAP6_9BILA</name>
<dbReference type="FunFam" id="3.10.20.10:FF:000002">
    <property type="entry name" value="60S ribosomal protein L18a"/>
    <property type="match status" value="1"/>
</dbReference>
<evidence type="ECO:0000256" key="2">
    <source>
        <dbReference type="ARBA" id="ARBA00022980"/>
    </source>
</evidence>
<dbReference type="Gene3D" id="3.10.20.10">
    <property type="match status" value="2"/>
</dbReference>
<dbReference type="InterPro" id="IPR028877">
    <property type="entry name" value="Ribosomal_eL20"/>
</dbReference>
<dbReference type="GO" id="GO:0006412">
    <property type="term" value="P:translation"/>
    <property type="evidence" value="ECO:0007669"/>
    <property type="project" value="InterPro"/>
</dbReference>
<evidence type="ECO:0000256" key="3">
    <source>
        <dbReference type="ARBA" id="ARBA00023274"/>
    </source>
</evidence>
<protein>
    <recommendedName>
        <fullName evidence="4">60S ribosomal protein L18a</fullName>
    </recommendedName>
</protein>
<evidence type="ECO:0000313" key="6">
    <source>
        <dbReference type="Proteomes" id="UP000887578"/>
    </source>
</evidence>
<keyword evidence="3 4" id="KW-0687">Ribonucleoprotein</keyword>
<dbReference type="FunFam" id="3.10.20.10:FF:000001">
    <property type="entry name" value="60S ribosomal protein L18a"/>
    <property type="match status" value="1"/>
</dbReference>
<dbReference type="InterPro" id="IPR021138">
    <property type="entry name" value="Ribosomal_eL20_eukaryotes"/>
</dbReference>
<accession>A0A914PAP6</accession>
<proteinExistence type="inferred from homology"/>
<feature type="domain" description="Large ribosomal subunit protein eL20" evidence="5">
    <location>
        <begin position="10"/>
        <end position="131"/>
    </location>
</feature>
<dbReference type="GO" id="GO:1990904">
    <property type="term" value="C:ribonucleoprotein complex"/>
    <property type="evidence" value="ECO:0007669"/>
    <property type="project" value="UniProtKB-KW"/>
</dbReference>
<dbReference type="InterPro" id="IPR023573">
    <property type="entry name" value="Ribosomal_eL20_dom"/>
</dbReference>
<dbReference type="PANTHER" id="PTHR10052">
    <property type="entry name" value="60S RIBOSOMAL PROTEIN L18A"/>
    <property type="match status" value="1"/>
</dbReference>
<keyword evidence="2 4" id="KW-0689">Ribosomal protein</keyword>
<evidence type="ECO:0000256" key="1">
    <source>
        <dbReference type="ARBA" id="ARBA00009362"/>
    </source>
</evidence>
<evidence type="ECO:0000313" key="7">
    <source>
        <dbReference type="WBParaSite" id="PDA_v2.g15153.t1"/>
    </source>
</evidence>
<dbReference type="PIRSF" id="PIRSF002190">
    <property type="entry name" value="Ribosomal_L18a"/>
    <property type="match status" value="1"/>
</dbReference>
<reference evidence="7" key="1">
    <citation type="submission" date="2022-11" db="UniProtKB">
        <authorList>
            <consortium name="WormBaseParasite"/>
        </authorList>
    </citation>
    <scope>IDENTIFICATION</scope>
</reference>
<organism evidence="6 7">
    <name type="scientific">Panagrolaimus davidi</name>
    <dbReference type="NCBI Taxonomy" id="227884"/>
    <lineage>
        <taxon>Eukaryota</taxon>
        <taxon>Metazoa</taxon>
        <taxon>Ecdysozoa</taxon>
        <taxon>Nematoda</taxon>
        <taxon>Chromadorea</taxon>
        <taxon>Rhabditida</taxon>
        <taxon>Tylenchina</taxon>
        <taxon>Panagrolaimomorpha</taxon>
        <taxon>Panagrolaimoidea</taxon>
        <taxon>Panagrolaimidae</taxon>
        <taxon>Panagrolaimus</taxon>
    </lineage>
</organism>
<evidence type="ECO:0000256" key="4">
    <source>
        <dbReference type="PIRNR" id="PIRNR002190"/>
    </source>
</evidence>
<dbReference type="GO" id="GO:0003735">
    <property type="term" value="F:structural constituent of ribosome"/>
    <property type="evidence" value="ECO:0007669"/>
    <property type="project" value="InterPro"/>
</dbReference>
<dbReference type="WBParaSite" id="PDA_v2.g15153.t1">
    <property type="protein sequence ID" value="PDA_v2.g15153.t1"/>
    <property type="gene ID" value="PDA_v2.g15153"/>
</dbReference>
<dbReference type="Pfam" id="PF01775">
    <property type="entry name" value="Ribosomal_L18A"/>
    <property type="match status" value="1"/>
</dbReference>